<evidence type="ECO:0000256" key="2">
    <source>
        <dbReference type="ARBA" id="ARBA00022448"/>
    </source>
</evidence>
<keyword evidence="2" id="KW-0813">Transport</keyword>
<feature type="transmembrane region" description="Helical" evidence="7">
    <location>
        <begin position="343"/>
        <end position="362"/>
    </location>
</feature>
<evidence type="ECO:0000313" key="8">
    <source>
        <dbReference type="EMBL" id="SEG10785.1"/>
    </source>
</evidence>
<proteinExistence type="predicted"/>
<dbReference type="InterPro" id="IPR036259">
    <property type="entry name" value="MFS_trans_sf"/>
</dbReference>
<dbReference type="PANTHER" id="PTHR43266:SF2">
    <property type="entry name" value="MAJOR FACILITATOR SUPERFAMILY (MFS) PROFILE DOMAIN-CONTAINING PROTEIN"/>
    <property type="match status" value="1"/>
</dbReference>
<feature type="transmembrane region" description="Helical" evidence="7">
    <location>
        <begin position="45"/>
        <end position="63"/>
    </location>
</feature>
<dbReference type="AlphaFoldDB" id="A0A1H5XH38"/>
<dbReference type="GO" id="GO:0005886">
    <property type="term" value="C:plasma membrane"/>
    <property type="evidence" value="ECO:0007669"/>
    <property type="project" value="UniProtKB-SubCell"/>
</dbReference>
<feature type="transmembrane region" description="Helical" evidence="7">
    <location>
        <begin position="221"/>
        <end position="242"/>
    </location>
</feature>
<evidence type="ECO:0000256" key="5">
    <source>
        <dbReference type="ARBA" id="ARBA00022989"/>
    </source>
</evidence>
<comment type="subcellular location">
    <subcellularLocation>
        <location evidence="1">Cell membrane</location>
        <topology evidence="1">Multi-pass membrane protein</topology>
    </subcellularLocation>
</comment>
<dbReference type="PANTHER" id="PTHR43266">
    <property type="entry name" value="MACROLIDE-EFFLUX PROTEIN"/>
    <property type="match status" value="1"/>
</dbReference>
<feature type="transmembrane region" description="Helical" evidence="7">
    <location>
        <begin position="254"/>
        <end position="276"/>
    </location>
</feature>
<keyword evidence="5 7" id="KW-1133">Transmembrane helix</keyword>
<evidence type="ECO:0000256" key="3">
    <source>
        <dbReference type="ARBA" id="ARBA00022475"/>
    </source>
</evidence>
<evidence type="ECO:0000256" key="7">
    <source>
        <dbReference type="SAM" id="Phobius"/>
    </source>
</evidence>
<protein>
    <submittedName>
        <fullName evidence="8">Predicted arabinose efflux permease, MFS family</fullName>
    </submittedName>
</protein>
<feature type="transmembrane region" description="Helical" evidence="7">
    <location>
        <begin position="167"/>
        <end position="186"/>
    </location>
</feature>
<feature type="transmembrane region" description="Helical" evidence="7">
    <location>
        <begin position="395"/>
        <end position="416"/>
    </location>
</feature>
<dbReference type="Gene3D" id="1.20.1250.20">
    <property type="entry name" value="MFS general substrate transporter like domains"/>
    <property type="match status" value="1"/>
</dbReference>
<dbReference type="CDD" id="cd06173">
    <property type="entry name" value="MFS_MefA_like"/>
    <property type="match status" value="1"/>
</dbReference>
<evidence type="ECO:0000313" key="9">
    <source>
        <dbReference type="Proteomes" id="UP000236723"/>
    </source>
</evidence>
<dbReference type="RefSeq" id="WP_103937191.1">
    <property type="nucleotide sequence ID" value="NZ_FNVO01000003.1"/>
</dbReference>
<keyword evidence="6 7" id="KW-0472">Membrane</keyword>
<feature type="transmembrane region" description="Helical" evidence="7">
    <location>
        <begin position="283"/>
        <end position="301"/>
    </location>
</feature>
<feature type="transmembrane region" description="Helical" evidence="7">
    <location>
        <begin position="141"/>
        <end position="161"/>
    </location>
</feature>
<dbReference type="Pfam" id="PF07690">
    <property type="entry name" value="MFS_1"/>
    <property type="match status" value="1"/>
</dbReference>
<feature type="transmembrane region" description="Helical" evidence="7">
    <location>
        <begin position="307"/>
        <end position="331"/>
    </location>
</feature>
<evidence type="ECO:0000256" key="1">
    <source>
        <dbReference type="ARBA" id="ARBA00004651"/>
    </source>
</evidence>
<evidence type="ECO:0000256" key="6">
    <source>
        <dbReference type="ARBA" id="ARBA00023136"/>
    </source>
</evidence>
<dbReference type="GO" id="GO:0022857">
    <property type="term" value="F:transmembrane transporter activity"/>
    <property type="evidence" value="ECO:0007669"/>
    <property type="project" value="InterPro"/>
</dbReference>
<keyword evidence="9" id="KW-1185">Reference proteome</keyword>
<gene>
    <name evidence="8" type="ORF">SAMN04489712_103241</name>
</gene>
<dbReference type="EMBL" id="FNVO01000003">
    <property type="protein sequence ID" value="SEG10785.1"/>
    <property type="molecule type" value="Genomic_DNA"/>
</dbReference>
<organism evidence="8 9">
    <name type="scientific">Thermomonospora echinospora</name>
    <dbReference type="NCBI Taxonomy" id="1992"/>
    <lineage>
        <taxon>Bacteria</taxon>
        <taxon>Bacillati</taxon>
        <taxon>Actinomycetota</taxon>
        <taxon>Actinomycetes</taxon>
        <taxon>Streptosporangiales</taxon>
        <taxon>Thermomonosporaceae</taxon>
        <taxon>Thermomonospora</taxon>
    </lineage>
</organism>
<name>A0A1H5XH38_9ACTN</name>
<reference evidence="9" key="1">
    <citation type="submission" date="2016-10" db="EMBL/GenBank/DDBJ databases">
        <authorList>
            <person name="Varghese N."/>
            <person name="Submissions S."/>
        </authorList>
    </citation>
    <scope>NUCLEOTIDE SEQUENCE [LARGE SCALE GENOMIC DNA]</scope>
    <source>
        <strain evidence="9">DSM 43163</strain>
    </source>
</reference>
<accession>A0A1H5XH38</accession>
<evidence type="ECO:0000256" key="4">
    <source>
        <dbReference type="ARBA" id="ARBA00022692"/>
    </source>
</evidence>
<dbReference type="OrthoDB" id="3539228at2"/>
<keyword evidence="3" id="KW-1003">Cell membrane</keyword>
<sequence length="439" mass="45307">MSAPAGLARFGWIWLAELISVIGSSLTAFVLSVWVYEQTGSETRFAVTMLCSTLPGILAGPVAGSVADRFDRRRVLIAADCGAALCTVLLAVLVSAGELAVWHVYAVTAVTAVCGTFHLTVHQALTPALIPRRHLGRANGLMQTAWGLQIAAPVVAGALLVTVGVRGVLLIDLATFAVATVTVLLVRLPRSATRPDGAAERPAPVADLAFGLTWLRRRRGLWHLLLVFAAFNFLFGVAGVLIRPLILSFSSPATLGALVFAGGCGIFTGSLVMGAWGGPRRRVRGICLFMALGGGALALHAPRPSVALIAVAAPTFLFTLPVVNGTVMTILQSATDPAAMGRVLAAARTLGQCAMPLAYMTAGPLAEHVTEPLMSPGGPGAGLGPLVGTGPGRGIALLFLVCGALMIALAVVARALPSLRDLEARPDPGHRTDPVVTTA</sequence>
<dbReference type="InterPro" id="IPR011701">
    <property type="entry name" value="MFS"/>
</dbReference>
<keyword evidence="4 7" id="KW-0812">Transmembrane</keyword>
<feature type="transmembrane region" description="Helical" evidence="7">
    <location>
        <begin position="102"/>
        <end position="121"/>
    </location>
</feature>
<dbReference type="Proteomes" id="UP000236723">
    <property type="component" value="Unassembled WGS sequence"/>
</dbReference>
<dbReference type="SUPFAM" id="SSF103473">
    <property type="entry name" value="MFS general substrate transporter"/>
    <property type="match status" value="1"/>
</dbReference>
<feature type="transmembrane region" description="Helical" evidence="7">
    <location>
        <begin position="75"/>
        <end position="96"/>
    </location>
</feature>
<feature type="transmembrane region" description="Helical" evidence="7">
    <location>
        <begin position="12"/>
        <end position="33"/>
    </location>
</feature>